<proteinExistence type="predicted"/>
<evidence type="ECO:0000256" key="1">
    <source>
        <dbReference type="ARBA" id="ARBA00004141"/>
    </source>
</evidence>
<evidence type="ECO:0000256" key="5">
    <source>
        <dbReference type="ARBA" id="ARBA00022989"/>
    </source>
</evidence>
<dbReference type="InterPro" id="IPR003780">
    <property type="entry name" value="COX15/CtaA_fam"/>
</dbReference>
<evidence type="ECO:0000256" key="7">
    <source>
        <dbReference type="ARBA" id="ARBA00023004"/>
    </source>
</evidence>
<organism evidence="13">
    <name type="scientific">marine metagenome</name>
    <dbReference type="NCBI Taxonomy" id="408172"/>
    <lineage>
        <taxon>unclassified sequences</taxon>
        <taxon>metagenomes</taxon>
        <taxon>ecological metagenomes</taxon>
    </lineage>
</organism>
<dbReference type="GO" id="GO:0016491">
    <property type="term" value="F:oxidoreductase activity"/>
    <property type="evidence" value="ECO:0007669"/>
    <property type="project" value="UniProtKB-KW"/>
</dbReference>
<dbReference type="InterPro" id="IPR050450">
    <property type="entry name" value="COX15/CtaA_HemeA_synthase"/>
</dbReference>
<dbReference type="PANTHER" id="PTHR35457:SF1">
    <property type="entry name" value="HEME A SYNTHASE"/>
    <property type="match status" value="1"/>
</dbReference>
<dbReference type="GO" id="GO:0006784">
    <property type="term" value="P:heme A biosynthetic process"/>
    <property type="evidence" value="ECO:0007669"/>
    <property type="project" value="InterPro"/>
</dbReference>
<feature type="transmembrane region" description="Helical" evidence="12">
    <location>
        <begin position="75"/>
        <end position="92"/>
    </location>
</feature>
<comment type="pathway">
    <text evidence="11">Porphyrin-containing compound metabolism.</text>
</comment>
<feature type="transmembrane region" description="Helical" evidence="12">
    <location>
        <begin position="170"/>
        <end position="188"/>
    </location>
</feature>
<evidence type="ECO:0000256" key="12">
    <source>
        <dbReference type="SAM" id="Phobius"/>
    </source>
</evidence>
<keyword evidence="2" id="KW-1003">Cell membrane</keyword>
<dbReference type="GO" id="GO:0046872">
    <property type="term" value="F:metal ion binding"/>
    <property type="evidence" value="ECO:0007669"/>
    <property type="project" value="UniProtKB-KW"/>
</dbReference>
<sequence length="311" mass="35143">MKSFCTFAFLSTGLTYLLIFIGGLVRVAGAGMGCPDWPKCFGRWIPPTSLDQLPDYIDPAQFNIVLAWIEYCNRLFGVLVGITITITLILGLKHYSNFSHIRWTIIAAFVLTLIEGWLGSVLVNTLLNPITITLHLFLALIIVMLLLYASQQAYYLENPDSEKLSRYPSHIQRLFGCLALLLFVEVILGTEIRGGLEMIRKENPIIDSQFLLHMLGPFKYIHTILGFIITGLAGWVWYHLVKKSIHPSKIVVQSSTAILLLILVQIILGEILVFFRVIPLVQLFHLWIASLILGMVCVQYSAWKMSQIAHE</sequence>
<reference evidence="13" key="1">
    <citation type="submission" date="2018-05" db="EMBL/GenBank/DDBJ databases">
        <authorList>
            <person name="Lanie J.A."/>
            <person name="Ng W.-L."/>
            <person name="Kazmierczak K.M."/>
            <person name="Andrzejewski T.M."/>
            <person name="Davidsen T.M."/>
            <person name="Wayne K.J."/>
            <person name="Tettelin H."/>
            <person name="Glass J.I."/>
            <person name="Rusch D."/>
            <person name="Podicherti R."/>
            <person name="Tsui H.-C.T."/>
            <person name="Winkler M.E."/>
        </authorList>
    </citation>
    <scope>NUCLEOTIDE SEQUENCE</scope>
</reference>
<feature type="transmembrane region" description="Helical" evidence="12">
    <location>
        <begin position="104"/>
        <end position="123"/>
    </location>
</feature>
<feature type="transmembrane region" description="Helical" evidence="12">
    <location>
        <begin position="258"/>
        <end position="278"/>
    </location>
</feature>
<feature type="transmembrane region" description="Helical" evidence="12">
    <location>
        <begin position="284"/>
        <end position="303"/>
    </location>
</feature>
<name>A0A382B5T9_9ZZZZ</name>
<keyword evidence="3 12" id="KW-0812">Transmembrane</keyword>
<dbReference type="GO" id="GO:0016020">
    <property type="term" value="C:membrane"/>
    <property type="evidence" value="ECO:0007669"/>
    <property type="project" value="UniProtKB-SubCell"/>
</dbReference>
<keyword evidence="5 12" id="KW-1133">Transmembrane helix</keyword>
<gene>
    <name evidence="13" type="ORF">METZ01_LOCUS162054</name>
</gene>
<evidence type="ECO:0000256" key="6">
    <source>
        <dbReference type="ARBA" id="ARBA00023002"/>
    </source>
</evidence>
<feature type="transmembrane region" description="Helical" evidence="12">
    <location>
        <begin position="220"/>
        <end position="238"/>
    </location>
</feature>
<keyword evidence="10" id="KW-1015">Disulfide bond</keyword>
<evidence type="ECO:0000256" key="8">
    <source>
        <dbReference type="ARBA" id="ARBA00023133"/>
    </source>
</evidence>
<dbReference type="Pfam" id="PF02628">
    <property type="entry name" value="COX15-CtaA"/>
    <property type="match status" value="1"/>
</dbReference>
<keyword evidence="7" id="KW-0408">Iron</keyword>
<feature type="transmembrane region" description="Helical" evidence="12">
    <location>
        <begin position="129"/>
        <end position="149"/>
    </location>
</feature>
<comment type="subcellular location">
    <subcellularLocation>
        <location evidence="1">Membrane</location>
        <topology evidence="1">Multi-pass membrane protein</topology>
    </subcellularLocation>
</comment>
<dbReference type="EMBL" id="UINC01028356">
    <property type="protein sequence ID" value="SVB09200.1"/>
    <property type="molecule type" value="Genomic_DNA"/>
</dbReference>
<accession>A0A382B5T9</accession>
<keyword evidence="6" id="KW-0560">Oxidoreductase</keyword>
<dbReference type="PANTHER" id="PTHR35457">
    <property type="entry name" value="HEME A SYNTHASE"/>
    <property type="match status" value="1"/>
</dbReference>
<keyword evidence="8" id="KW-0350">Heme biosynthesis</keyword>
<evidence type="ECO:0000256" key="10">
    <source>
        <dbReference type="ARBA" id="ARBA00023157"/>
    </source>
</evidence>
<evidence type="ECO:0000256" key="9">
    <source>
        <dbReference type="ARBA" id="ARBA00023136"/>
    </source>
</evidence>
<evidence type="ECO:0000256" key="2">
    <source>
        <dbReference type="ARBA" id="ARBA00022475"/>
    </source>
</evidence>
<evidence type="ECO:0008006" key="14">
    <source>
        <dbReference type="Google" id="ProtNLM"/>
    </source>
</evidence>
<keyword evidence="9 12" id="KW-0472">Membrane</keyword>
<evidence type="ECO:0000256" key="3">
    <source>
        <dbReference type="ARBA" id="ARBA00022692"/>
    </source>
</evidence>
<dbReference type="AlphaFoldDB" id="A0A382B5T9"/>
<evidence type="ECO:0000313" key="13">
    <source>
        <dbReference type="EMBL" id="SVB09200.1"/>
    </source>
</evidence>
<evidence type="ECO:0000256" key="4">
    <source>
        <dbReference type="ARBA" id="ARBA00022723"/>
    </source>
</evidence>
<evidence type="ECO:0000256" key="11">
    <source>
        <dbReference type="ARBA" id="ARBA00023444"/>
    </source>
</evidence>
<protein>
    <recommendedName>
        <fullName evidence="14">Cytochrome oxidase assembly protein</fullName>
    </recommendedName>
</protein>
<keyword evidence="4" id="KW-0479">Metal-binding</keyword>